<dbReference type="OrthoDB" id="197151at2157"/>
<evidence type="ECO:0000313" key="3">
    <source>
        <dbReference type="Proteomes" id="UP000002654"/>
    </source>
</evidence>
<dbReference type="PATRIC" id="fig|768679.9.peg.45"/>
<gene>
    <name evidence="2" type="ordered locus">TTX_0043</name>
</gene>
<dbReference type="CDD" id="cd07725">
    <property type="entry name" value="TTHA1429-like_MBL-fold"/>
    <property type="match status" value="1"/>
</dbReference>
<dbReference type="Gene3D" id="3.60.15.10">
    <property type="entry name" value="Ribonuclease Z/Hydroxyacylglutathione hydrolase-like"/>
    <property type="match status" value="1"/>
</dbReference>
<dbReference type="RefSeq" id="WP_014125979.1">
    <property type="nucleotide sequence ID" value="NC_016070.1"/>
</dbReference>
<accession>G4RQ84</accession>
<dbReference type="SMART" id="SM00849">
    <property type="entry name" value="Lactamase_B"/>
    <property type="match status" value="1"/>
</dbReference>
<dbReference type="InterPro" id="IPR050662">
    <property type="entry name" value="Sec-metab_biosynth-thioest"/>
</dbReference>
<dbReference type="InterPro" id="IPR036866">
    <property type="entry name" value="RibonucZ/Hydroxyglut_hydro"/>
</dbReference>
<dbReference type="SUPFAM" id="SSF56281">
    <property type="entry name" value="Metallo-hydrolase/oxidoreductase"/>
    <property type="match status" value="1"/>
</dbReference>
<dbReference type="HOGENOM" id="CLU_048478_0_0_2"/>
<dbReference type="InterPro" id="IPR001279">
    <property type="entry name" value="Metallo-B-lactamas"/>
</dbReference>
<dbReference type="Gene3D" id="1.10.10.10">
    <property type="entry name" value="Winged helix-like DNA-binding domain superfamily/Winged helix DNA-binding domain"/>
    <property type="match status" value="1"/>
</dbReference>
<dbReference type="EMBL" id="FN869859">
    <property type="protein sequence ID" value="CCC80721.1"/>
    <property type="molecule type" value="Genomic_DNA"/>
</dbReference>
<evidence type="ECO:0000259" key="1">
    <source>
        <dbReference type="SMART" id="SM00849"/>
    </source>
</evidence>
<dbReference type="STRING" id="768679.TTX_0043"/>
<protein>
    <submittedName>
        <fullName evidence="2">Metallo-beta-lactamase family protein</fullName>
    </submittedName>
</protein>
<dbReference type="PANTHER" id="PTHR23131">
    <property type="entry name" value="ENDORIBONUCLEASE LACTB2"/>
    <property type="match status" value="1"/>
</dbReference>
<name>G4RQ84_THETK</name>
<dbReference type="eggNOG" id="arCOG00498">
    <property type="taxonomic scope" value="Archaea"/>
</dbReference>
<dbReference type="Proteomes" id="UP000002654">
    <property type="component" value="Chromosome"/>
</dbReference>
<dbReference type="Pfam" id="PF00753">
    <property type="entry name" value="Lactamase_B"/>
    <property type="match status" value="1"/>
</dbReference>
<dbReference type="InterPro" id="IPR036388">
    <property type="entry name" value="WH-like_DNA-bd_sf"/>
</dbReference>
<sequence length="325" mass="36642">MRRIRVPLPGMELGHVNSYLVECEDGLALIDVGLATYDGAVGLLRGLRELGARPQDITRVFVTHYHADHITLLSLLSQITEAEYYIGERELSIGSNFDGFLRGLFEEFERHGAPKAFLEEVKKVAPMVRFRKAFEDVWQLPWIPVRDGESLPCGLRAVWTPGHTPGHTVYVRGAAAFTGDHILPKITPNISYWVKIEGYDPLGDYLKSLAKVRGLGAMGYPAHGDPIQDLDKRIDEILEHHRERLAEVAEILTRGPKTAFEVAREVSWDIGQFDSLDVYNKFFAVGETLSHLVHLEFEGVAEGREEGGVVVWRLVEEKLKNYRLT</sequence>
<reference evidence="2 3" key="1">
    <citation type="journal article" date="2011" name="PLoS ONE">
        <title>The complete genome sequence of Thermoproteus tenax: a physiologically versatile member of the Crenarchaeota.</title>
        <authorList>
            <person name="Siebers B."/>
            <person name="Zaparty M."/>
            <person name="Raddatz G."/>
            <person name="Tjaden B."/>
            <person name="Albers S.V."/>
            <person name="Bell S.D."/>
            <person name="Blombach F."/>
            <person name="Kletzin A."/>
            <person name="Kyrpides N."/>
            <person name="Lanz C."/>
            <person name="Plagens A."/>
            <person name="Rampp M."/>
            <person name="Rosinus A."/>
            <person name="von Jan M."/>
            <person name="Makarova K.S."/>
            <person name="Klenk H.P."/>
            <person name="Schuster S.C."/>
            <person name="Hensel R."/>
        </authorList>
    </citation>
    <scope>NUCLEOTIDE SEQUENCE [LARGE SCALE GENOMIC DNA]</scope>
    <source>
        <strain evidence="3">ATCC 35583 / DSM 2078 / JCM 9277 / NBRC 100435 / Kra 1</strain>
    </source>
</reference>
<dbReference type="GeneID" id="11263051"/>
<feature type="domain" description="Metallo-beta-lactamase" evidence="1">
    <location>
        <begin position="15"/>
        <end position="223"/>
    </location>
</feature>
<keyword evidence="3" id="KW-1185">Reference proteome</keyword>
<dbReference type="PANTHER" id="PTHR23131:SF4">
    <property type="entry name" value="METALLO-BETA-LACTAMASE SUPERFAMILY POTEIN"/>
    <property type="match status" value="1"/>
</dbReference>
<evidence type="ECO:0000313" key="2">
    <source>
        <dbReference type="EMBL" id="CCC80721.1"/>
    </source>
</evidence>
<dbReference type="PaxDb" id="768679-TTX_0043"/>
<organism evidence="2 3">
    <name type="scientific">Thermoproteus tenax (strain ATCC 35583 / DSM 2078 / JCM 9277 / NBRC 100435 / Kra 1)</name>
    <dbReference type="NCBI Taxonomy" id="768679"/>
    <lineage>
        <taxon>Archaea</taxon>
        <taxon>Thermoproteota</taxon>
        <taxon>Thermoprotei</taxon>
        <taxon>Thermoproteales</taxon>
        <taxon>Thermoproteaceae</taxon>
        <taxon>Thermoproteus</taxon>
    </lineage>
</organism>
<dbReference type="KEGG" id="ttn:TTX_0043"/>
<proteinExistence type="predicted"/>
<dbReference type="AlphaFoldDB" id="G4RQ84"/>